<organism evidence="10 11">
    <name type="scientific">Natranaerobius trueperi</name>
    <dbReference type="NCBI Taxonomy" id="759412"/>
    <lineage>
        <taxon>Bacteria</taxon>
        <taxon>Bacillati</taxon>
        <taxon>Bacillota</taxon>
        <taxon>Clostridia</taxon>
        <taxon>Natranaerobiales</taxon>
        <taxon>Natranaerobiaceae</taxon>
        <taxon>Natranaerobius</taxon>
    </lineage>
</organism>
<evidence type="ECO:0000256" key="4">
    <source>
        <dbReference type="ARBA" id="ARBA00022692"/>
    </source>
</evidence>
<dbReference type="GO" id="GO:0005886">
    <property type="term" value="C:plasma membrane"/>
    <property type="evidence" value="ECO:0007669"/>
    <property type="project" value="UniProtKB-SubCell"/>
</dbReference>
<feature type="transmembrane region" description="Helical" evidence="7">
    <location>
        <begin position="83"/>
        <end position="102"/>
    </location>
</feature>
<accession>A0A226BWL8</accession>
<evidence type="ECO:0000313" key="10">
    <source>
        <dbReference type="EMBL" id="OWZ83396.1"/>
    </source>
</evidence>
<keyword evidence="4 7" id="KW-0812">Transmembrane</keyword>
<evidence type="ECO:0000256" key="6">
    <source>
        <dbReference type="ARBA" id="ARBA00023136"/>
    </source>
</evidence>
<evidence type="ECO:0000256" key="3">
    <source>
        <dbReference type="ARBA" id="ARBA00022475"/>
    </source>
</evidence>
<dbReference type="Pfam" id="PF01478">
    <property type="entry name" value="Peptidase_A24"/>
    <property type="match status" value="1"/>
</dbReference>
<feature type="domain" description="Prepilin peptidase A24 N-terminal" evidence="9">
    <location>
        <begin position="14"/>
        <end position="102"/>
    </location>
</feature>
<feature type="transmembrane region" description="Helical" evidence="7">
    <location>
        <begin position="159"/>
        <end position="178"/>
    </location>
</feature>
<dbReference type="InterPro" id="IPR000045">
    <property type="entry name" value="Prepilin_IV_endopep_pep"/>
</dbReference>
<dbReference type="Pfam" id="PF06750">
    <property type="entry name" value="A24_N_bact"/>
    <property type="match status" value="1"/>
</dbReference>
<dbReference type="GO" id="GO:0004190">
    <property type="term" value="F:aspartic-type endopeptidase activity"/>
    <property type="evidence" value="ECO:0007669"/>
    <property type="project" value="InterPro"/>
</dbReference>
<evidence type="ECO:0000256" key="2">
    <source>
        <dbReference type="ARBA" id="ARBA00005801"/>
    </source>
</evidence>
<proteinExistence type="inferred from homology"/>
<dbReference type="InterPro" id="IPR010627">
    <property type="entry name" value="Prepilin_pept_A24_N"/>
</dbReference>
<feature type="transmembrane region" description="Helical" evidence="7">
    <location>
        <begin position="108"/>
        <end position="126"/>
    </location>
</feature>
<gene>
    <name evidence="10" type="ORF">CDO51_08830</name>
</gene>
<keyword evidence="11" id="KW-1185">Reference proteome</keyword>
<dbReference type="AlphaFoldDB" id="A0A226BWL8"/>
<evidence type="ECO:0000256" key="7">
    <source>
        <dbReference type="SAM" id="Phobius"/>
    </source>
</evidence>
<evidence type="ECO:0000256" key="1">
    <source>
        <dbReference type="ARBA" id="ARBA00004651"/>
    </source>
</evidence>
<dbReference type="PANTHER" id="PTHR30487">
    <property type="entry name" value="TYPE 4 PREPILIN-LIKE PROTEINS LEADER PEPTIDE-PROCESSING ENZYME"/>
    <property type="match status" value="1"/>
</dbReference>
<dbReference type="InterPro" id="IPR050882">
    <property type="entry name" value="Prepilin_peptidase/N-MTase"/>
</dbReference>
<protein>
    <submittedName>
        <fullName evidence="10">Prepilin peptidase</fullName>
    </submittedName>
</protein>
<dbReference type="GO" id="GO:0006465">
    <property type="term" value="P:signal peptide processing"/>
    <property type="evidence" value="ECO:0007669"/>
    <property type="project" value="TreeGrafter"/>
</dbReference>
<dbReference type="Proteomes" id="UP000214588">
    <property type="component" value="Unassembled WGS sequence"/>
</dbReference>
<reference evidence="10 11" key="1">
    <citation type="submission" date="2017-06" db="EMBL/GenBank/DDBJ databases">
        <title>Draft Genome Sequence of Natranaerobius trueperi halophilic, alkalithermophilic bacteria from soda lakes.</title>
        <authorList>
            <person name="Zhao B."/>
        </authorList>
    </citation>
    <scope>NUCLEOTIDE SEQUENCE [LARGE SCALE GENOMIC DNA]</scope>
    <source>
        <strain evidence="10 11">DSM 18760</strain>
    </source>
</reference>
<keyword evidence="6 7" id="KW-0472">Membrane</keyword>
<feature type="transmembrane region" description="Helical" evidence="7">
    <location>
        <begin position="135"/>
        <end position="153"/>
    </location>
</feature>
<keyword evidence="5 7" id="KW-1133">Transmembrane helix</keyword>
<feature type="transmembrane region" description="Helical" evidence="7">
    <location>
        <begin position="55"/>
        <end position="71"/>
    </location>
</feature>
<feature type="domain" description="Prepilin type IV endopeptidase peptidase" evidence="8">
    <location>
        <begin position="114"/>
        <end position="219"/>
    </location>
</feature>
<comment type="subcellular location">
    <subcellularLocation>
        <location evidence="1">Cell membrane</location>
        <topology evidence="1">Multi-pass membrane protein</topology>
    </subcellularLocation>
</comment>
<feature type="transmembrane region" description="Helical" evidence="7">
    <location>
        <begin position="235"/>
        <end position="255"/>
    </location>
</feature>
<feature type="transmembrane region" description="Helical" evidence="7">
    <location>
        <begin position="190"/>
        <end position="223"/>
    </location>
</feature>
<evidence type="ECO:0000259" key="8">
    <source>
        <dbReference type="Pfam" id="PF01478"/>
    </source>
</evidence>
<dbReference type="EMBL" id="NIQC01000019">
    <property type="protein sequence ID" value="OWZ83396.1"/>
    <property type="molecule type" value="Genomic_DNA"/>
</dbReference>
<evidence type="ECO:0000256" key="5">
    <source>
        <dbReference type="ARBA" id="ARBA00022989"/>
    </source>
</evidence>
<comment type="caution">
    <text evidence="10">The sequence shown here is derived from an EMBL/GenBank/DDBJ whole genome shotgun (WGS) entry which is preliminary data.</text>
</comment>
<evidence type="ECO:0000313" key="11">
    <source>
        <dbReference type="Proteomes" id="UP000214588"/>
    </source>
</evidence>
<feature type="transmembrane region" description="Helical" evidence="7">
    <location>
        <begin position="9"/>
        <end position="31"/>
    </location>
</feature>
<sequence length="256" mass="28617">MIGDCKMDIFIFFILGTLFGSFYNVVAFSLLDKGQENLKHILLGRSHCPNCKEKLSVIEMIPIVSYILLLGKCKNCKQSISCYYLLGELITSVTFALLYHNFGFSIDLLIHLTLGSLLVISVITDIKKRLILNKLLIVFGAIILILRIVLHIALDFYLLYYLVSGFVMFLSLFLVMVLSGNKLGGGDVKLYGVIALTIGALDAFYSLFFASVLGLLIMIPGMLLGKVDRKTQIPFVPFIWIGVLLTYYIDVSAYLL</sequence>
<evidence type="ECO:0000259" key="9">
    <source>
        <dbReference type="Pfam" id="PF06750"/>
    </source>
</evidence>
<name>A0A226BWL8_9FIRM</name>
<keyword evidence="3" id="KW-1003">Cell membrane</keyword>
<dbReference type="PANTHER" id="PTHR30487:SF0">
    <property type="entry name" value="PREPILIN LEADER PEPTIDASE_N-METHYLTRANSFERASE-RELATED"/>
    <property type="match status" value="1"/>
</dbReference>
<dbReference type="Gene3D" id="1.20.120.1220">
    <property type="match status" value="1"/>
</dbReference>
<comment type="similarity">
    <text evidence="2">Belongs to the peptidase A24 family.</text>
</comment>